<keyword evidence="2" id="KW-1133">Transmembrane helix</keyword>
<dbReference type="CDD" id="cd11304">
    <property type="entry name" value="Cadherin_repeat"/>
    <property type="match status" value="2"/>
</dbReference>
<dbReference type="Gene3D" id="2.60.40.10">
    <property type="entry name" value="Immunoglobulins"/>
    <property type="match status" value="1"/>
</dbReference>
<dbReference type="InterPro" id="IPR002126">
    <property type="entry name" value="Cadherin-like_dom"/>
</dbReference>
<gene>
    <name evidence="5" type="ORF">ACFSJE_01210</name>
</gene>
<feature type="chain" id="PRO_5045811958" evidence="3">
    <location>
        <begin position="22"/>
        <end position="633"/>
    </location>
</feature>
<comment type="caution">
    <text evidence="5">The sequence shown here is derived from an EMBL/GenBank/DDBJ whole genome shotgun (WGS) entry which is preliminary data.</text>
</comment>
<dbReference type="PROSITE" id="PS50268">
    <property type="entry name" value="CADHERIN_2"/>
    <property type="match status" value="2"/>
</dbReference>
<dbReference type="PROSITE" id="PS51257">
    <property type="entry name" value="PROKAR_LIPOPROTEIN"/>
    <property type="match status" value="1"/>
</dbReference>
<evidence type="ECO:0000256" key="2">
    <source>
        <dbReference type="ARBA" id="ARBA00022989"/>
    </source>
</evidence>
<dbReference type="RefSeq" id="WP_379829150.1">
    <property type="nucleotide sequence ID" value="NZ_JBHUHU010000001.1"/>
</dbReference>
<dbReference type="InterPro" id="IPR011889">
    <property type="entry name" value="Liste_lipo_26"/>
</dbReference>
<accession>A0ABW4XTR3</accession>
<feature type="signal peptide" evidence="3">
    <location>
        <begin position="1"/>
        <end position="21"/>
    </location>
</feature>
<evidence type="ECO:0000256" key="1">
    <source>
        <dbReference type="ARBA" id="ARBA00022692"/>
    </source>
</evidence>
<feature type="domain" description="Cadherin" evidence="4">
    <location>
        <begin position="137"/>
        <end position="236"/>
    </location>
</feature>
<organism evidence="5 6">
    <name type="scientific">Flagellimonas iocasae</name>
    <dbReference type="NCBI Taxonomy" id="2055905"/>
    <lineage>
        <taxon>Bacteria</taxon>
        <taxon>Pseudomonadati</taxon>
        <taxon>Bacteroidota</taxon>
        <taxon>Flavobacteriia</taxon>
        <taxon>Flavobacteriales</taxon>
        <taxon>Flavobacteriaceae</taxon>
        <taxon>Flagellimonas</taxon>
    </lineage>
</organism>
<keyword evidence="6" id="KW-1185">Reference proteome</keyword>
<evidence type="ECO:0000256" key="3">
    <source>
        <dbReference type="SAM" id="SignalP"/>
    </source>
</evidence>
<feature type="domain" description="Cadherin" evidence="4">
    <location>
        <begin position="36"/>
        <end position="136"/>
    </location>
</feature>
<dbReference type="Proteomes" id="UP001597342">
    <property type="component" value="Unassembled WGS sequence"/>
</dbReference>
<proteinExistence type="predicted"/>
<evidence type="ECO:0000313" key="5">
    <source>
        <dbReference type="EMBL" id="MFD2098372.1"/>
    </source>
</evidence>
<dbReference type="PANTHER" id="PTHR24026:SF126">
    <property type="entry name" value="PROTOCADHERIN FAT 4"/>
    <property type="match status" value="1"/>
</dbReference>
<dbReference type="InterPro" id="IPR005046">
    <property type="entry name" value="DUF285"/>
</dbReference>
<dbReference type="Gene3D" id="2.60.40.60">
    <property type="entry name" value="Cadherins"/>
    <property type="match status" value="2"/>
</dbReference>
<keyword evidence="3" id="KW-0732">Signal</keyword>
<sequence length="633" mass="68872">MRQKKLLVMALFVVGLLISCSKDDGPSTANNAPEITNTIKTFTVAEDISDTAVIGKVTATDKDKDVLTFRIKTNSGNLFEINSSGELSLIAGKTLDFATIKVHTIVVEVDDKIDQDEAAFTINVTEVGIVNEAPIFDQETLVFEIEENITDSDVIGTVKATDDDGDDYSFSMPDDPLFMIFANGDIKLRSGASLDYETSTEHTFDVTVSDGFGNNTATVTITVLDVDETLAADPTSFVTTWTTPSDDFELIIGTNSELSYDFTIDWGDGTVEDLSALTEDPSHVYAKADTYTVAINGTFPAIQMYRFEEDQLIPSQQALIGIEQWGTIAWETFGAAFQNCANLEIYNAEDTPDLSIVEDLSSMFYGATLFNGDISDWDTSNVTNMGGMFSQATSFDGVIGNWNTSNVIDMSLIFLGAKSFNQDIGNWDTSTVVNMMGMFAGASSFNQYIGDWNTSQVTTMENMFTDADSFNQDISTKNNGASWNTSSVTSITAMFSGAAAFNQDIGNWDTSSVTRMDAIFYAAENFNQDLSSWDTSQITNMFFMFNGATAFDQNLAAWNIGNVTIMDSMLDNSGMSPQNYSDTLIGWAAQNPTNNGLNLGADGLQYLCVAVDAHDVLSSKWNITDNGLGEICP</sequence>
<name>A0ABW4XTR3_9FLAO</name>
<dbReference type="SUPFAM" id="SSF49313">
    <property type="entry name" value="Cadherin-like"/>
    <property type="match status" value="2"/>
</dbReference>
<keyword evidence="1" id="KW-0812">Transmembrane</keyword>
<protein>
    <submittedName>
        <fullName evidence="5">BspA family leucine-rich repeat surface protein</fullName>
    </submittedName>
</protein>
<dbReference type="NCBIfam" id="TIGR02167">
    <property type="entry name" value="Liste_lipo_26"/>
    <property type="match status" value="5"/>
</dbReference>
<keyword evidence="2" id="KW-0472">Membrane</keyword>
<evidence type="ECO:0000313" key="6">
    <source>
        <dbReference type="Proteomes" id="UP001597342"/>
    </source>
</evidence>
<evidence type="ECO:0000259" key="4">
    <source>
        <dbReference type="PROSITE" id="PS50268"/>
    </source>
</evidence>
<dbReference type="PRINTS" id="PR00205">
    <property type="entry name" value="CADHERIN"/>
</dbReference>
<dbReference type="InterPro" id="IPR015919">
    <property type="entry name" value="Cadherin-like_sf"/>
</dbReference>
<dbReference type="SMART" id="SM00112">
    <property type="entry name" value="CA"/>
    <property type="match status" value="2"/>
</dbReference>
<dbReference type="InterPro" id="IPR013783">
    <property type="entry name" value="Ig-like_fold"/>
</dbReference>
<dbReference type="PANTHER" id="PTHR24026">
    <property type="entry name" value="FAT ATYPICAL CADHERIN-RELATED"/>
    <property type="match status" value="1"/>
</dbReference>
<reference evidence="6" key="1">
    <citation type="journal article" date="2019" name="Int. J. Syst. Evol. Microbiol.">
        <title>The Global Catalogue of Microorganisms (GCM) 10K type strain sequencing project: providing services to taxonomists for standard genome sequencing and annotation.</title>
        <authorList>
            <consortium name="The Broad Institute Genomics Platform"/>
            <consortium name="The Broad Institute Genome Sequencing Center for Infectious Disease"/>
            <person name="Wu L."/>
            <person name="Ma J."/>
        </authorList>
    </citation>
    <scope>NUCLEOTIDE SEQUENCE [LARGE SCALE GENOMIC DNA]</scope>
    <source>
        <strain evidence="6">JCM 3389</strain>
    </source>
</reference>
<dbReference type="Pfam" id="PF03382">
    <property type="entry name" value="DUF285"/>
    <property type="match status" value="2"/>
</dbReference>
<dbReference type="EMBL" id="JBHUHU010000001">
    <property type="protein sequence ID" value="MFD2098372.1"/>
    <property type="molecule type" value="Genomic_DNA"/>
</dbReference>